<protein>
    <submittedName>
        <fullName evidence="1">Uncharacterized protein</fullName>
    </submittedName>
</protein>
<dbReference type="Proteomes" id="UP000029920">
    <property type="component" value="Unassembled WGS sequence"/>
</dbReference>
<accession>A0A4V6I6R3</accession>
<keyword evidence="2" id="KW-1185">Reference proteome</keyword>
<comment type="caution">
    <text evidence="1">The sequence shown here is derived from an EMBL/GenBank/DDBJ whole genome shotgun (WGS) entry which is preliminary data.</text>
</comment>
<sequence>MKVSNSNFNSNAIYKIPNTESKTPKQNINTQEVLDSSYPIDTKNLAIKHSISDFIQYIPNNLTTIEHKKTDIVAELLKDELLIRNAKTNKSQIQEVRIQNEFYGYSVDKQGYLGEDFNAAAGLPSGFKLHKSTLEEIIKIGQWNYGKWHNIFNEAPISNEEVFKHIDIANTLNQYYNVFTQIMPEIKESYSAGEIEKLPKGFSDKRYMANESMLEDTEMMKAFSIMESLEDFKVTNLYNKETFREAKVLSSQLQSIDLNLRVYELNFSVEEMKNLNFYPQKDTNFSQEALFVSFLNSQDARVLGGGKTQLREKIENRLNEILSEEVSNRSKKLSLEEINLRKQALQSPEKLKELIKFKLQDSMELLGKSKIFAPNEIAANFGGVTMDIYAFTQLGHYRSSLDSMATGIDLTMKFTKAVHNNWTISQQDIHNYTQDLYKRAQNFLHQTNA</sequence>
<dbReference type="InterPro" id="IPR058078">
    <property type="entry name" value="Cj0814-like"/>
</dbReference>
<dbReference type="NCBIfam" id="NF046095">
    <property type="entry name" value="flg_dep_Cj0814"/>
    <property type="match status" value="1"/>
</dbReference>
<name>A0A4V6I6R3_9HELI</name>
<proteinExistence type="predicted"/>
<organism evidence="1 2">
    <name type="scientific">Helicobacter apodemus</name>
    <dbReference type="NCBI Taxonomy" id="135569"/>
    <lineage>
        <taxon>Bacteria</taxon>
        <taxon>Pseudomonadati</taxon>
        <taxon>Campylobacterota</taxon>
        <taxon>Epsilonproteobacteria</taxon>
        <taxon>Campylobacterales</taxon>
        <taxon>Helicobacteraceae</taxon>
        <taxon>Helicobacter</taxon>
    </lineage>
</organism>
<dbReference type="AlphaFoldDB" id="A0A4V6I6R3"/>
<dbReference type="RefSeq" id="WP_138154975.1">
    <property type="nucleotide sequence ID" value="NZ_JRPC02000005.1"/>
</dbReference>
<gene>
    <name evidence="1" type="ORF">LS72_002770</name>
</gene>
<evidence type="ECO:0000313" key="1">
    <source>
        <dbReference type="EMBL" id="TLE16562.1"/>
    </source>
</evidence>
<reference evidence="1 2" key="1">
    <citation type="journal article" date="2014" name="Genome Announc.">
        <title>Draft genome sequences of eight enterohepatic helicobacter species isolated from both laboratory and wild rodents.</title>
        <authorList>
            <person name="Sheh A."/>
            <person name="Shen Z."/>
            <person name="Fox J.G."/>
        </authorList>
    </citation>
    <scope>NUCLEOTIDE SEQUENCE [LARGE SCALE GENOMIC DNA]</scope>
    <source>
        <strain evidence="1 2">MIT-03-7007</strain>
    </source>
</reference>
<evidence type="ECO:0000313" key="2">
    <source>
        <dbReference type="Proteomes" id="UP000029920"/>
    </source>
</evidence>
<dbReference type="EMBL" id="JRPC02000005">
    <property type="protein sequence ID" value="TLE16562.1"/>
    <property type="molecule type" value="Genomic_DNA"/>
</dbReference>